<feature type="compositionally biased region" description="Polar residues" evidence="12">
    <location>
        <begin position="660"/>
        <end position="669"/>
    </location>
</feature>
<comment type="similarity">
    <text evidence="1 10 11">Belongs to the NDK family.</text>
</comment>
<evidence type="ECO:0000256" key="5">
    <source>
        <dbReference type="ARBA" id="ARBA00022741"/>
    </source>
</evidence>
<keyword evidence="7" id="KW-0067">ATP-binding</keyword>
<dbReference type="STRING" id="461836.A0A0L0DTK2"/>
<dbReference type="SMART" id="SM00562">
    <property type="entry name" value="NDK"/>
    <property type="match status" value="1"/>
</dbReference>
<dbReference type="PROSITE" id="PS51374">
    <property type="entry name" value="NDPK_LIKE"/>
    <property type="match status" value="1"/>
</dbReference>
<dbReference type="eggNOG" id="KOG0888">
    <property type="taxonomic scope" value="Eukaryota"/>
</dbReference>
<dbReference type="GO" id="GO:0046872">
    <property type="term" value="F:metal ion binding"/>
    <property type="evidence" value="ECO:0007669"/>
    <property type="project" value="UniProtKB-KW"/>
</dbReference>
<evidence type="ECO:0000256" key="2">
    <source>
        <dbReference type="ARBA" id="ARBA00022490"/>
    </source>
</evidence>
<dbReference type="OrthoDB" id="1729737at2759"/>
<dbReference type="InterPro" id="IPR007858">
    <property type="entry name" value="Dpy-30_motif"/>
</dbReference>
<feature type="region of interest" description="Disordered" evidence="12">
    <location>
        <begin position="938"/>
        <end position="979"/>
    </location>
</feature>
<evidence type="ECO:0000256" key="7">
    <source>
        <dbReference type="ARBA" id="ARBA00022840"/>
    </source>
</evidence>
<dbReference type="GO" id="GO:0006183">
    <property type="term" value="P:GTP biosynthetic process"/>
    <property type="evidence" value="ECO:0007669"/>
    <property type="project" value="InterPro"/>
</dbReference>
<keyword evidence="5" id="KW-0547">Nucleotide-binding</keyword>
<feature type="compositionally biased region" description="Acidic residues" evidence="12">
    <location>
        <begin position="1"/>
        <end position="22"/>
    </location>
</feature>
<feature type="region of interest" description="Disordered" evidence="12">
    <location>
        <begin position="576"/>
        <end position="669"/>
    </location>
</feature>
<dbReference type="Pfam" id="PF05186">
    <property type="entry name" value="Dpy-30"/>
    <property type="match status" value="1"/>
</dbReference>
<accession>A0A0L0DTK2</accession>
<dbReference type="Pfam" id="PF00334">
    <property type="entry name" value="NDK"/>
    <property type="match status" value="1"/>
</dbReference>
<feature type="compositionally biased region" description="Acidic residues" evidence="12">
    <location>
        <begin position="443"/>
        <end position="454"/>
    </location>
</feature>
<evidence type="ECO:0000256" key="11">
    <source>
        <dbReference type="RuleBase" id="RU004011"/>
    </source>
</evidence>
<dbReference type="PROSITE" id="PS00469">
    <property type="entry name" value="NDPK"/>
    <property type="match status" value="1"/>
</dbReference>
<reference evidence="14 15" key="1">
    <citation type="submission" date="2010-05" db="EMBL/GenBank/DDBJ databases">
        <title>The Genome Sequence of Thecamonas trahens ATCC 50062.</title>
        <authorList>
            <consortium name="The Broad Institute Genome Sequencing Platform"/>
            <person name="Russ C."/>
            <person name="Cuomo C."/>
            <person name="Shea T."/>
            <person name="Young S.K."/>
            <person name="Zeng Q."/>
            <person name="Koehrsen M."/>
            <person name="Haas B."/>
            <person name="Borodovsky M."/>
            <person name="Guigo R."/>
            <person name="Alvarado L."/>
            <person name="Berlin A."/>
            <person name="Bochicchio J."/>
            <person name="Borenstein D."/>
            <person name="Chapman S."/>
            <person name="Chen Z."/>
            <person name="Freedman E."/>
            <person name="Gellesch M."/>
            <person name="Goldberg J."/>
            <person name="Griggs A."/>
            <person name="Gujja S."/>
            <person name="Heilman E."/>
            <person name="Heiman D."/>
            <person name="Hepburn T."/>
            <person name="Howarth C."/>
            <person name="Jen D."/>
            <person name="Larson L."/>
            <person name="Mehta T."/>
            <person name="Park D."/>
            <person name="Pearson M."/>
            <person name="Roberts A."/>
            <person name="Saif S."/>
            <person name="Shenoy N."/>
            <person name="Sisk P."/>
            <person name="Stolte C."/>
            <person name="Sykes S."/>
            <person name="Thomson T."/>
            <person name="Walk T."/>
            <person name="White J."/>
            <person name="Yandava C."/>
            <person name="Burger G."/>
            <person name="Gray M.W."/>
            <person name="Holland P.W.H."/>
            <person name="King N."/>
            <person name="Lang F.B.F."/>
            <person name="Roger A.J."/>
            <person name="Ruiz-Trillo I."/>
            <person name="Lander E."/>
            <person name="Nusbaum C."/>
        </authorList>
    </citation>
    <scope>NUCLEOTIDE SEQUENCE [LARGE SCALE GENOMIC DNA]</scope>
    <source>
        <strain evidence="14 15">ATCC 50062</strain>
    </source>
</reference>
<dbReference type="RefSeq" id="XP_013753018.1">
    <property type="nucleotide sequence ID" value="XM_013897564.1"/>
</dbReference>
<evidence type="ECO:0000256" key="9">
    <source>
        <dbReference type="ARBA" id="ARBA00023080"/>
    </source>
</evidence>
<dbReference type="GO" id="GO:0006241">
    <property type="term" value="P:CTP biosynthetic process"/>
    <property type="evidence" value="ECO:0007669"/>
    <property type="project" value="InterPro"/>
</dbReference>
<keyword evidence="9" id="KW-0546">Nucleotide metabolism</keyword>
<evidence type="ECO:0000256" key="3">
    <source>
        <dbReference type="ARBA" id="ARBA00022679"/>
    </source>
</evidence>
<evidence type="ECO:0000256" key="6">
    <source>
        <dbReference type="ARBA" id="ARBA00022777"/>
    </source>
</evidence>
<keyword evidence="2" id="KW-0963">Cytoplasm</keyword>
<keyword evidence="6 14" id="KW-0418">Kinase</keyword>
<evidence type="ECO:0000256" key="10">
    <source>
        <dbReference type="PROSITE-ProRule" id="PRU00706"/>
    </source>
</evidence>
<dbReference type="GO" id="GO:0006228">
    <property type="term" value="P:UTP biosynthetic process"/>
    <property type="evidence" value="ECO:0007669"/>
    <property type="project" value="InterPro"/>
</dbReference>
<feature type="compositionally biased region" description="Acidic residues" evidence="12">
    <location>
        <begin position="581"/>
        <end position="597"/>
    </location>
</feature>
<dbReference type="GeneID" id="25569114"/>
<feature type="region of interest" description="Disordered" evidence="12">
    <location>
        <begin position="224"/>
        <end position="254"/>
    </location>
</feature>
<dbReference type="CDD" id="cd22983">
    <property type="entry name" value="DD_CrRSP23-like"/>
    <property type="match status" value="1"/>
</dbReference>
<feature type="compositionally biased region" description="Polar residues" evidence="12">
    <location>
        <begin position="956"/>
        <end position="967"/>
    </location>
</feature>
<feature type="compositionally biased region" description="Low complexity" evidence="12">
    <location>
        <begin position="604"/>
        <end position="625"/>
    </location>
</feature>
<feature type="region of interest" description="Disordered" evidence="12">
    <location>
        <begin position="729"/>
        <end position="751"/>
    </location>
</feature>
<keyword evidence="15" id="KW-1185">Reference proteome</keyword>
<dbReference type="GO" id="GO:0004550">
    <property type="term" value="F:nucleoside diphosphate kinase activity"/>
    <property type="evidence" value="ECO:0007669"/>
    <property type="project" value="InterPro"/>
</dbReference>
<evidence type="ECO:0000256" key="8">
    <source>
        <dbReference type="ARBA" id="ARBA00022842"/>
    </source>
</evidence>
<feature type="region of interest" description="Disordered" evidence="12">
    <location>
        <begin position="394"/>
        <end position="454"/>
    </location>
</feature>
<dbReference type="InterPro" id="IPR036850">
    <property type="entry name" value="NDK-like_dom_sf"/>
</dbReference>
<evidence type="ECO:0000313" key="14">
    <source>
        <dbReference type="EMBL" id="KNC55386.1"/>
    </source>
</evidence>
<keyword evidence="8" id="KW-0460">Magnesium</keyword>
<feature type="compositionally biased region" description="Acidic residues" evidence="12">
    <location>
        <begin position="401"/>
        <end position="427"/>
    </location>
</feature>
<evidence type="ECO:0000313" key="15">
    <source>
        <dbReference type="Proteomes" id="UP000054408"/>
    </source>
</evidence>
<feature type="compositionally biased region" description="Low complexity" evidence="12">
    <location>
        <begin position="742"/>
        <end position="751"/>
    </location>
</feature>
<keyword evidence="4" id="KW-0479">Metal-binding</keyword>
<evidence type="ECO:0000259" key="13">
    <source>
        <dbReference type="SMART" id="SM00562"/>
    </source>
</evidence>
<evidence type="ECO:0000256" key="1">
    <source>
        <dbReference type="ARBA" id="ARBA00008142"/>
    </source>
</evidence>
<dbReference type="SUPFAM" id="SSF54919">
    <property type="entry name" value="Nucleoside diphosphate kinase, NDK"/>
    <property type="match status" value="1"/>
</dbReference>
<keyword evidence="3" id="KW-0808">Transferase</keyword>
<feature type="domain" description="Nucleoside diphosphate kinase-like" evidence="13">
    <location>
        <begin position="1133"/>
        <end position="1260"/>
    </location>
</feature>
<evidence type="ECO:0000256" key="12">
    <source>
        <dbReference type="SAM" id="MobiDB-lite"/>
    </source>
</evidence>
<comment type="caution">
    <text evidence="10">Lacks conserved residue(s) required for the propagation of feature annotation.</text>
</comment>
<dbReference type="Gene3D" id="3.30.70.141">
    <property type="entry name" value="Nucleoside diphosphate kinase-like domain"/>
    <property type="match status" value="1"/>
</dbReference>
<protein>
    <submittedName>
        <fullName evidence="14">Nucleoside diphosphate kinase</fullName>
    </submittedName>
</protein>
<dbReference type="EMBL" id="GL349500">
    <property type="protein sequence ID" value="KNC55386.1"/>
    <property type="molecule type" value="Genomic_DNA"/>
</dbReference>
<feature type="region of interest" description="Disordered" evidence="12">
    <location>
        <begin position="1"/>
        <end position="42"/>
    </location>
</feature>
<feature type="region of interest" description="Disordered" evidence="12">
    <location>
        <begin position="270"/>
        <end position="297"/>
    </location>
</feature>
<proteinExistence type="inferred from homology"/>
<organism evidence="14 15">
    <name type="scientific">Thecamonas trahens ATCC 50062</name>
    <dbReference type="NCBI Taxonomy" id="461836"/>
    <lineage>
        <taxon>Eukaryota</taxon>
        <taxon>Apusozoa</taxon>
        <taxon>Apusomonadida</taxon>
        <taxon>Apusomonadidae</taxon>
        <taxon>Thecamonas</taxon>
    </lineage>
</organism>
<dbReference type="PANTHER" id="PTHR46161">
    <property type="entry name" value="NUCLEOSIDE DIPHOSPHATE KINASE"/>
    <property type="match status" value="1"/>
</dbReference>
<dbReference type="Gene3D" id="1.20.890.10">
    <property type="entry name" value="cAMP-dependent protein kinase regulatory subunit, dimerization-anchoring domain"/>
    <property type="match status" value="1"/>
</dbReference>
<gene>
    <name evidence="14" type="ORF">AMSG_11044</name>
</gene>
<dbReference type="PANTHER" id="PTHR46161:SF3">
    <property type="entry name" value="NUCLEOSIDE DIPHOSPHATE KINASE DDB_G0292928-RELATED"/>
    <property type="match status" value="1"/>
</dbReference>
<dbReference type="PRINTS" id="PR01243">
    <property type="entry name" value="NUCDPKINASE"/>
</dbReference>
<dbReference type="Proteomes" id="UP000054408">
    <property type="component" value="Unassembled WGS sequence"/>
</dbReference>
<dbReference type="Gene3D" id="2.60.60.30">
    <property type="entry name" value="sav2460 like domains"/>
    <property type="match status" value="1"/>
</dbReference>
<name>A0A0L0DTK2_THETB</name>
<dbReference type="InterPro" id="IPR023005">
    <property type="entry name" value="Nucleoside_diP_kinase_AS"/>
</dbReference>
<dbReference type="GO" id="GO:0005524">
    <property type="term" value="F:ATP binding"/>
    <property type="evidence" value="ECO:0007669"/>
    <property type="project" value="UniProtKB-KW"/>
</dbReference>
<evidence type="ECO:0000256" key="4">
    <source>
        <dbReference type="ARBA" id="ARBA00022723"/>
    </source>
</evidence>
<sequence length="1316" mass="138380">MSYDDESEDYYYDGEGGYDDGDNSSYHGESVDGGDGTDAEAAARGPDMAFLPAVDRPAAKIIVEVGLKEALEEGTLQEFHEVVAMVHDTEGRRMAVVDTTTLSELDGAVAHPKHFESPEEADELTWEGVRIDLAALDSEIEALSVMLYSSAPLDDEAGSELPNMPQTLYCKVLDNSDVSVAYEAKPVLAAFEAPLEVGPRGSVVLTLNRVNWAKIVEEREAAAEAEAEAASEGEGGAGAGAPTLAVTGDDDESPKRMTVAASTLGIAAAQPLGSGDSARHSSTPQIGGATPGGAVDDMSSSEAAAAAAAAVAEFAGVPVEESWQVKFLARVAEQDDVEYQELLALAEELMVARQKKAPVRSVALKAAHPVALPRNPETFAVEIAWAMKNPEAYPLFGGGGDDGDEGGDGDEAGDGDDGDGDGYDDSGYDEKKRGGGDGYDGYDGYDDGDGYDDDDEAAVAEAEARRKAKIVQAAEAVLAKEVQVVAVTTDARGKPLELIPTTVGRSSDGGVQHKPSRRNAAGDFVSTLTFDPSRMAPEVAGVTFMVVDVKSHLGELAASRIRLLNTTGVDVDEALAQPEEAGGDGDGGDEFSDDGTADMDSKDSSGSSPNSRGSRASRASRQSSRQSRRSSRTRGSSGDGGSKKKMSSRSMSEKMGPATRTPSANSLLSTARSKIASSVAVLKRPDEAFYQAAAEAASPEATLPVEPELGPELASFVVTEVTGSEAPVVGVARPSTPPLGDPEPAGGAAASAEELLPSAQVVCRVQRAGRGERRGMDDGSVSDGGGYDDDEDGGRMGGGGWEILPLGSLLPGAGLEALEAALERSIHEIIPRFTVDLVPNVTQRLKDYKEGWDYTNVVFGFGWDGEGMDAYDEFPLHVGCMLLDERGTELATIGLARPSSVDGSVMHLVSAELREQEAKLKREADAAASAAAAAAARAAGEDVDEYDDEYDDARGTESNTAYSTGSPRSDGGDGGDVAGGEVDLDVEKIAVDLTKISDKVAAFVLVLGMHVEEELTPELDVYMRVLDQTKVAESGEAVQLGSGFEAMRYSLLCEEGHTSLVVALVTRSKETGKWQIQPVEQYYEGIDFADVLVDIENAYRETVPDPVVQLPASVASRVPRQVLDLSGYAGTSLERTLALIKPRATAAGHSGAIREFVALHGFAVVRQVRTQLTRPQAAQFYAVHKGKPFYSRLIGFMSSGPIEVLVLARRGAVGAWRTCVPALRAKFGTDATRNAVHGSDSPANAAKEIKFFFPDMVSAIPASVDAVQFLNAKVNPVLLKGLTALAKAKPAEPLEWLAAWLLDNNPNKPKCVVDLA</sequence>
<feature type="compositionally biased region" description="Acidic residues" evidence="12">
    <location>
        <begin position="941"/>
        <end position="951"/>
    </location>
</feature>
<feature type="region of interest" description="Disordered" evidence="12">
    <location>
        <begin position="767"/>
        <end position="798"/>
    </location>
</feature>
<dbReference type="InterPro" id="IPR034907">
    <property type="entry name" value="NDK-like_dom"/>
</dbReference>
<dbReference type="InterPro" id="IPR001564">
    <property type="entry name" value="Nucleoside_diP_kinase"/>
</dbReference>